<name>A0A7I7P961_9MYCO</name>
<sequence>MPHLDAYPFTESIPLPTDDELGPETVAYLCDFGRNYKDGRMMLGTGGIGRPMIELARAVFRVDGVDPKIREFICLRIAKLLGGVNPWGPNLRMLDNLGATDAEKQGIQNDGPVTGLDDDATLVMLATEQITNNTGLQDTALAALKERFGDDLSRRYIAVICWYNMFNRFLVSTRVPAESEQEIIDKVGDQTMPA</sequence>
<dbReference type="PANTHER" id="PTHR34846">
    <property type="entry name" value="4-CARBOXYMUCONOLACTONE DECARBOXYLASE FAMILY PROTEIN (AFU_ORTHOLOGUE AFUA_6G11590)"/>
    <property type="match status" value="1"/>
</dbReference>
<evidence type="ECO:0000313" key="3">
    <source>
        <dbReference type="Proteomes" id="UP000192374"/>
    </source>
</evidence>
<proteinExistence type="predicted"/>
<evidence type="ECO:0000313" key="2">
    <source>
        <dbReference type="EMBL" id="ORB18267.1"/>
    </source>
</evidence>
<evidence type="ECO:0000313" key="4">
    <source>
        <dbReference type="Proteomes" id="UP000466894"/>
    </source>
</evidence>
<dbReference type="OrthoDB" id="4704294at2"/>
<gene>
    <name evidence="2" type="ORF">BST37_02300</name>
    <name evidence="1" type="ORF">MNVI_04300</name>
</gene>
<dbReference type="SUPFAM" id="SSF69118">
    <property type="entry name" value="AhpD-like"/>
    <property type="match status" value="1"/>
</dbReference>
<dbReference type="Gene3D" id="1.20.1290.10">
    <property type="entry name" value="AhpD-like"/>
    <property type="match status" value="1"/>
</dbReference>
<evidence type="ECO:0008006" key="5">
    <source>
        <dbReference type="Google" id="ProtNLM"/>
    </source>
</evidence>
<dbReference type="EMBL" id="MVIC01000002">
    <property type="protein sequence ID" value="ORB18267.1"/>
    <property type="molecule type" value="Genomic_DNA"/>
</dbReference>
<dbReference type="RefSeq" id="WP_083085023.1">
    <property type="nucleotide sequence ID" value="NZ_AP022583.1"/>
</dbReference>
<accession>A0A7I7P961</accession>
<reference evidence="1 4" key="2">
    <citation type="journal article" date="2019" name="Emerg. Microbes Infect.">
        <title>Comprehensive subspecies identification of 175 nontuberculous mycobacteria species based on 7547 genomic profiles.</title>
        <authorList>
            <person name="Matsumoto Y."/>
            <person name="Kinjo T."/>
            <person name="Motooka D."/>
            <person name="Nabeya D."/>
            <person name="Jung N."/>
            <person name="Uechi K."/>
            <person name="Horii T."/>
            <person name="Iida T."/>
            <person name="Fujita J."/>
            <person name="Nakamura S."/>
        </authorList>
    </citation>
    <scope>NUCLEOTIDE SEQUENCE [LARGE SCALE GENOMIC DNA]</scope>
    <source>
        <strain evidence="1 4">JCM 16367</strain>
    </source>
</reference>
<protein>
    <recommendedName>
        <fullName evidence="5">Carboxymuconolactone decarboxylase</fullName>
    </recommendedName>
</protein>
<evidence type="ECO:0000313" key="1">
    <source>
        <dbReference type="EMBL" id="BBY05112.1"/>
    </source>
</evidence>
<dbReference type="Proteomes" id="UP000466894">
    <property type="component" value="Chromosome"/>
</dbReference>
<dbReference type="InterPro" id="IPR029032">
    <property type="entry name" value="AhpD-like"/>
</dbReference>
<dbReference type="AlphaFoldDB" id="A0A7I7P961"/>
<keyword evidence="3" id="KW-1185">Reference proteome</keyword>
<dbReference type="EMBL" id="AP022583">
    <property type="protein sequence ID" value="BBY05112.1"/>
    <property type="molecule type" value="Genomic_DNA"/>
</dbReference>
<reference evidence="1" key="3">
    <citation type="submission" date="2020-02" db="EMBL/GenBank/DDBJ databases">
        <authorList>
            <person name="Matsumoto Y."/>
            <person name="Motooka D."/>
            <person name="Nakamura S."/>
        </authorList>
    </citation>
    <scope>NUCLEOTIDE SEQUENCE</scope>
    <source>
        <strain evidence="1">JCM 16367</strain>
    </source>
</reference>
<reference evidence="2 3" key="1">
    <citation type="submission" date="2017-02" db="EMBL/GenBank/DDBJ databases">
        <title>The new phylogeny of genus Mycobacterium.</title>
        <authorList>
            <person name="Tortoli E."/>
            <person name="Trovato A."/>
            <person name="Cirillo D.M."/>
        </authorList>
    </citation>
    <scope>NUCLEOTIDE SEQUENCE [LARGE SCALE GENOMIC DNA]</scope>
    <source>
        <strain evidence="2 3">DSM 45145</strain>
    </source>
</reference>
<dbReference type="KEGG" id="mnv:MNVI_04300"/>
<dbReference type="PANTHER" id="PTHR34846:SF11">
    <property type="entry name" value="4-CARBOXYMUCONOLACTONE DECARBOXYLASE FAMILY PROTEIN (AFU_ORTHOLOGUE AFUA_6G11590)"/>
    <property type="match status" value="1"/>
</dbReference>
<organism evidence="1 4">
    <name type="scientific">Mycobacterium noviomagense</name>
    <dbReference type="NCBI Taxonomy" id="459858"/>
    <lineage>
        <taxon>Bacteria</taxon>
        <taxon>Bacillati</taxon>
        <taxon>Actinomycetota</taxon>
        <taxon>Actinomycetes</taxon>
        <taxon>Mycobacteriales</taxon>
        <taxon>Mycobacteriaceae</taxon>
        <taxon>Mycobacterium</taxon>
    </lineage>
</organism>
<dbReference type="Proteomes" id="UP000192374">
    <property type="component" value="Unassembled WGS sequence"/>
</dbReference>